<evidence type="ECO:0000313" key="1">
    <source>
        <dbReference type="EMBL" id="BCJ35049.1"/>
    </source>
</evidence>
<name>A0A7R7DNK6_9ACTN</name>
<sequence length="123" mass="13165">MTVGRHTGSPVPPDAEDMMLLGGGRLPAGNVRPLLELLTMYAGSGFDPAEWSAAEQALQDTDDATGSWYTHPILGGVARLVVVMARASDGDVLMRVWGDERAGLSERIDTLFDVGSMFRMSPT</sequence>
<dbReference type="Proteomes" id="UP000611640">
    <property type="component" value="Chromosome"/>
</dbReference>
<protein>
    <submittedName>
        <fullName evidence="1">Uncharacterized protein</fullName>
    </submittedName>
</protein>
<proteinExistence type="predicted"/>
<accession>A0A7R7DNK6</accession>
<gene>
    <name evidence="1" type="ORF">Athai_25520</name>
</gene>
<dbReference type="KEGG" id="atl:Athai_25520"/>
<dbReference type="EMBL" id="AP023355">
    <property type="protein sequence ID" value="BCJ35049.1"/>
    <property type="molecule type" value="Genomic_DNA"/>
</dbReference>
<keyword evidence="2" id="KW-1185">Reference proteome</keyword>
<dbReference type="AlphaFoldDB" id="A0A7R7DNK6"/>
<evidence type="ECO:0000313" key="2">
    <source>
        <dbReference type="Proteomes" id="UP000611640"/>
    </source>
</evidence>
<organism evidence="1 2">
    <name type="scientific">Actinocatenispora thailandica</name>
    <dbReference type="NCBI Taxonomy" id="227318"/>
    <lineage>
        <taxon>Bacteria</taxon>
        <taxon>Bacillati</taxon>
        <taxon>Actinomycetota</taxon>
        <taxon>Actinomycetes</taxon>
        <taxon>Micromonosporales</taxon>
        <taxon>Micromonosporaceae</taxon>
        <taxon>Actinocatenispora</taxon>
    </lineage>
</organism>
<reference evidence="1 2" key="1">
    <citation type="submission" date="2020-08" db="EMBL/GenBank/DDBJ databases">
        <title>Whole genome shotgun sequence of Actinocatenispora thailandica NBRC 105041.</title>
        <authorList>
            <person name="Komaki H."/>
            <person name="Tamura T."/>
        </authorList>
    </citation>
    <scope>NUCLEOTIDE SEQUENCE [LARGE SCALE GENOMIC DNA]</scope>
    <source>
        <strain evidence="1 2">NBRC 105041</strain>
    </source>
</reference>
<dbReference type="RefSeq" id="WP_203961667.1">
    <property type="nucleotide sequence ID" value="NZ_AP023355.1"/>
</dbReference>